<dbReference type="PANTHER" id="PTHR30346:SF29">
    <property type="entry name" value="LYSR SUBSTRATE-BINDING"/>
    <property type="match status" value="1"/>
</dbReference>
<protein>
    <submittedName>
        <fullName evidence="6">LysR family transcriptional regulator</fullName>
    </submittedName>
</protein>
<name>A0ABP7ZJQ3_9MICO</name>
<dbReference type="PRINTS" id="PR00039">
    <property type="entry name" value="HTHLYSR"/>
</dbReference>
<evidence type="ECO:0000256" key="1">
    <source>
        <dbReference type="ARBA" id="ARBA00009437"/>
    </source>
</evidence>
<organism evidence="6 7">
    <name type="scientific">Gryllotalpicola daejeonensis</name>
    <dbReference type="NCBI Taxonomy" id="993087"/>
    <lineage>
        <taxon>Bacteria</taxon>
        <taxon>Bacillati</taxon>
        <taxon>Actinomycetota</taxon>
        <taxon>Actinomycetes</taxon>
        <taxon>Micrococcales</taxon>
        <taxon>Microbacteriaceae</taxon>
        <taxon>Gryllotalpicola</taxon>
    </lineage>
</organism>
<gene>
    <name evidence="6" type="ORF">GCM10022286_16610</name>
</gene>
<keyword evidence="2" id="KW-0805">Transcription regulation</keyword>
<sequence>MGVTLPQLRALVTVVDRASFTDAAAQLGVSQSAVSHAISGLEREVGGRVLQRDGGVTLTVLGRRVLDHARAALASVTALESAVKQNGALSGVVRLGAVATVCQGLLPDLMPLWAARLPNVEVQIYEGDDDEMPEWLEGGVVEAAILVEPEPMPAGGKLVATDEFAAVLRCDHPLADLDGIPLAELQTDGLIVGSPGGCEGYVKRMYEDEGLEYAFSHRVREMTTLFRMVEQGLGVAIVPTLGRTMLPDGLLMKSLAKPRPRRLVLSGPTSRPWHPLAQALVDAL</sequence>
<dbReference type="SUPFAM" id="SSF46785">
    <property type="entry name" value="Winged helix' DNA-binding domain"/>
    <property type="match status" value="1"/>
</dbReference>
<evidence type="ECO:0000313" key="6">
    <source>
        <dbReference type="EMBL" id="GAA4160511.1"/>
    </source>
</evidence>
<dbReference type="SUPFAM" id="SSF53850">
    <property type="entry name" value="Periplasmic binding protein-like II"/>
    <property type="match status" value="1"/>
</dbReference>
<keyword evidence="3" id="KW-0238">DNA-binding</keyword>
<comment type="similarity">
    <text evidence="1">Belongs to the LysR transcriptional regulatory family.</text>
</comment>
<proteinExistence type="inferred from homology"/>
<dbReference type="InterPro" id="IPR036388">
    <property type="entry name" value="WH-like_DNA-bd_sf"/>
</dbReference>
<evidence type="ECO:0000259" key="5">
    <source>
        <dbReference type="PROSITE" id="PS50931"/>
    </source>
</evidence>
<keyword evidence="7" id="KW-1185">Reference proteome</keyword>
<accession>A0ABP7ZJQ3</accession>
<dbReference type="Gene3D" id="3.40.190.10">
    <property type="entry name" value="Periplasmic binding protein-like II"/>
    <property type="match status" value="2"/>
</dbReference>
<dbReference type="Gene3D" id="1.10.10.10">
    <property type="entry name" value="Winged helix-like DNA-binding domain superfamily/Winged helix DNA-binding domain"/>
    <property type="match status" value="1"/>
</dbReference>
<keyword evidence="4" id="KW-0804">Transcription</keyword>
<dbReference type="CDD" id="cd05466">
    <property type="entry name" value="PBP2_LTTR_substrate"/>
    <property type="match status" value="1"/>
</dbReference>
<dbReference type="RefSeq" id="WP_344791291.1">
    <property type="nucleotide sequence ID" value="NZ_BAABBV010000001.1"/>
</dbReference>
<dbReference type="Pfam" id="PF03466">
    <property type="entry name" value="LysR_substrate"/>
    <property type="match status" value="1"/>
</dbReference>
<dbReference type="InterPro" id="IPR036390">
    <property type="entry name" value="WH_DNA-bd_sf"/>
</dbReference>
<comment type="caution">
    <text evidence="6">The sequence shown here is derived from an EMBL/GenBank/DDBJ whole genome shotgun (WGS) entry which is preliminary data.</text>
</comment>
<dbReference type="InterPro" id="IPR000847">
    <property type="entry name" value="LysR_HTH_N"/>
</dbReference>
<reference evidence="6" key="2">
    <citation type="submission" date="2023-12" db="EMBL/GenBank/DDBJ databases">
        <authorList>
            <person name="Sun Q."/>
            <person name="Inoue M."/>
        </authorList>
    </citation>
    <scope>NUCLEOTIDE SEQUENCE</scope>
    <source>
        <strain evidence="6">JCM 17590</strain>
    </source>
</reference>
<dbReference type="PROSITE" id="PS50931">
    <property type="entry name" value="HTH_LYSR"/>
    <property type="match status" value="1"/>
</dbReference>
<dbReference type="PANTHER" id="PTHR30346">
    <property type="entry name" value="TRANSCRIPTIONAL DUAL REGULATOR HCAR-RELATED"/>
    <property type="match status" value="1"/>
</dbReference>
<dbReference type="EMBL" id="BAABBV010000001">
    <property type="protein sequence ID" value="GAA4160511.1"/>
    <property type="molecule type" value="Genomic_DNA"/>
</dbReference>
<dbReference type="Pfam" id="PF00126">
    <property type="entry name" value="HTH_1"/>
    <property type="match status" value="1"/>
</dbReference>
<reference evidence="6" key="1">
    <citation type="journal article" date="2014" name="Int. J. Syst. Evol. Microbiol.">
        <title>Complete genome of a new Firmicutes species belonging to the dominant human colonic microbiota ('Ruminococcus bicirculans') reveals two chromosomes and a selective capacity to utilize plant glucans.</title>
        <authorList>
            <consortium name="NISC Comparative Sequencing Program"/>
            <person name="Wegmann U."/>
            <person name="Louis P."/>
            <person name="Goesmann A."/>
            <person name="Henrissat B."/>
            <person name="Duncan S.H."/>
            <person name="Flint H.J."/>
        </authorList>
    </citation>
    <scope>NUCLEOTIDE SEQUENCE</scope>
    <source>
        <strain evidence="6">JCM 17590</strain>
    </source>
</reference>
<evidence type="ECO:0000256" key="2">
    <source>
        <dbReference type="ARBA" id="ARBA00023015"/>
    </source>
</evidence>
<evidence type="ECO:0000313" key="7">
    <source>
        <dbReference type="Proteomes" id="UP001415169"/>
    </source>
</evidence>
<dbReference type="Proteomes" id="UP001415169">
    <property type="component" value="Unassembled WGS sequence"/>
</dbReference>
<feature type="domain" description="HTH lysR-type" evidence="5">
    <location>
        <begin position="3"/>
        <end position="59"/>
    </location>
</feature>
<evidence type="ECO:0000256" key="4">
    <source>
        <dbReference type="ARBA" id="ARBA00023163"/>
    </source>
</evidence>
<evidence type="ECO:0000256" key="3">
    <source>
        <dbReference type="ARBA" id="ARBA00023125"/>
    </source>
</evidence>
<dbReference type="InterPro" id="IPR005119">
    <property type="entry name" value="LysR_subst-bd"/>
</dbReference>